<reference evidence="1 2" key="1">
    <citation type="submission" date="2023-09" db="EMBL/GenBank/DDBJ databases">
        <title>Whole genome shotgun sequencing (WGS) of Bosea sp. ZW T0_25, isolated from stored onions (Allium cepa).</title>
        <authorList>
            <person name="Stoll D.A."/>
            <person name="Huch M."/>
        </authorList>
    </citation>
    <scope>NUCLEOTIDE SEQUENCE [LARGE SCALE GENOMIC DNA]</scope>
    <source>
        <strain evidence="1 2">ZW T0_25</strain>
    </source>
</reference>
<name>A0ABU3S196_9HYPH</name>
<comment type="caution">
    <text evidence="1">The sequence shown here is derived from an EMBL/GenBank/DDBJ whole genome shotgun (WGS) entry which is preliminary data.</text>
</comment>
<evidence type="ECO:0000313" key="2">
    <source>
        <dbReference type="Proteomes" id="UP001254257"/>
    </source>
</evidence>
<protein>
    <submittedName>
        <fullName evidence="1">Uncharacterized protein</fullName>
    </submittedName>
</protein>
<gene>
    <name evidence="1" type="ORF">RKE40_01625</name>
</gene>
<accession>A0ABU3S196</accession>
<dbReference type="RefSeq" id="WP_316016507.1">
    <property type="nucleotide sequence ID" value="NZ_JAWDID010000002.1"/>
</dbReference>
<dbReference type="EMBL" id="JAWDID010000002">
    <property type="protein sequence ID" value="MDU0338559.1"/>
    <property type="molecule type" value="Genomic_DNA"/>
</dbReference>
<dbReference type="Proteomes" id="UP001254257">
    <property type="component" value="Unassembled WGS sequence"/>
</dbReference>
<evidence type="ECO:0000313" key="1">
    <source>
        <dbReference type="EMBL" id="MDU0338559.1"/>
    </source>
</evidence>
<proteinExistence type="predicted"/>
<organism evidence="1 2">
    <name type="scientific">Bosea rubneri</name>
    <dbReference type="NCBI Taxonomy" id="3075434"/>
    <lineage>
        <taxon>Bacteria</taxon>
        <taxon>Pseudomonadati</taxon>
        <taxon>Pseudomonadota</taxon>
        <taxon>Alphaproteobacteria</taxon>
        <taxon>Hyphomicrobiales</taxon>
        <taxon>Boseaceae</taxon>
        <taxon>Bosea</taxon>
    </lineage>
</organism>
<sequence>MATLTRAYLQTVEGLSNVAPSSRKRSLKSILGCLAIGQILREEYVYEVHGPFRVDETEPPQPRLAAWMIARLAAASRRGKG</sequence>
<keyword evidence="2" id="KW-1185">Reference proteome</keyword>